<evidence type="ECO:0000313" key="2">
    <source>
        <dbReference type="EMBL" id="KAG6682905.1"/>
    </source>
</evidence>
<protein>
    <submittedName>
        <fullName evidence="2">Uncharacterized protein</fullName>
    </submittedName>
</protein>
<dbReference type="GO" id="GO:0004553">
    <property type="term" value="F:hydrolase activity, hydrolyzing O-glycosyl compounds"/>
    <property type="evidence" value="ECO:0007669"/>
    <property type="project" value="InterPro"/>
</dbReference>
<dbReference type="PROSITE" id="PS00653">
    <property type="entry name" value="GLYCOSYL_HYDROL_F1_2"/>
    <property type="match status" value="1"/>
</dbReference>
<proteinExistence type="predicted"/>
<accession>A0A922DEI7</accession>
<comment type="caution">
    <text evidence="2">The sequence shown here is derived from an EMBL/GenBank/DDBJ whole genome shotgun (WGS) entry which is preliminary data.</text>
</comment>
<dbReference type="InterPro" id="IPR001360">
    <property type="entry name" value="Glyco_hydro_1"/>
</dbReference>
<keyword evidence="1" id="KW-0378">Hydrolase</keyword>
<name>A0A922DEI7_CARIL</name>
<dbReference type="AlphaFoldDB" id="A0A922DEI7"/>
<dbReference type="Proteomes" id="UP000811246">
    <property type="component" value="Chromosome 13"/>
</dbReference>
<sequence>MLMIYFQLRHFYTQQDQFSQRFHFGTASASYQYEGAAFEDGKG</sequence>
<organism evidence="2 3">
    <name type="scientific">Carya illinoinensis</name>
    <name type="common">Pecan</name>
    <dbReference type="NCBI Taxonomy" id="32201"/>
    <lineage>
        <taxon>Eukaryota</taxon>
        <taxon>Viridiplantae</taxon>
        <taxon>Streptophyta</taxon>
        <taxon>Embryophyta</taxon>
        <taxon>Tracheophyta</taxon>
        <taxon>Spermatophyta</taxon>
        <taxon>Magnoliopsida</taxon>
        <taxon>eudicotyledons</taxon>
        <taxon>Gunneridae</taxon>
        <taxon>Pentapetalae</taxon>
        <taxon>rosids</taxon>
        <taxon>fabids</taxon>
        <taxon>Fagales</taxon>
        <taxon>Juglandaceae</taxon>
        <taxon>Carya</taxon>
    </lineage>
</organism>
<reference evidence="2" key="1">
    <citation type="submission" date="2021-01" db="EMBL/GenBank/DDBJ databases">
        <authorList>
            <person name="Lovell J.T."/>
            <person name="Bentley N."/>
            <person name="Bhattarai G."/>
            <person name="Jenkins J.W."/>
            <person name="Sreedasyam A."/>
            <person name="Alarcon Y."/>
            <person name="Bock C."/>
            <person name="Boston L."/>
            <person name="Carlson J."/>
            <person name="Cervantes K."/>
            <person name="Clermont K."/>
            <person name="Krom N."/>
            <person name="Kubenka K."/>
            <person name="Mamidi S."/>
            <person name="Mattison C."/>
            <person name="Monteros M."/>
            <person name="Pisani C."/>
            <person name="Plott C."/>
            <person name="Rajasekar S."/>
            <person name="Rhein H.S."/>
            <person name="Rohla C."/>
            <person name="Song M."/>
            <person name="Hilaire R.S."/>
            <person name="Shu S."/>
            <person name="Wells L."/>
            <person name="Wang X."/>
            <person name="Webber J."/>
            <person name="Heerema R.J."/>
            <person name="Klein P."/>
            <person name="Conner P."/>
            <person name="Grauke L."/>
            <person name="Grimwood J."/>
            <person name="Schmutz J."/>
            <person name="Randall J.J."/>
        </authorList>
    </citation>
    <scope>NUCLEOTIDE SEQUENCE</scope>
    <source>
        <tissue evidence="2">Leaf</tissue>
    </source>
</reference>
<dbReference type="InterPro" id="IPR033132">
    <property type="entry name" value="GH_1_N_CS"/>
</dbReference>
<dbReference type="Pfam" id="PF00232">
    <property type="entry name" value="Glyco_hydro_1"/>
    <property type="match status" value="1"/>
</dbReference>
<dbReference type="EMBL" id="CM031837">
    <property type="protein sequence ID" value="KAG6682905.1"/>
    <property type="molecule type" value="Genomic_DNA"/>
</dbReference>
<evidence type="ECO:0000313" key="3">
    <source>
        <dbReference type="Proteomes" id="UP000811246"/>
    </source>
</evidence>
<gene>
    <name evidence="2" type="ORF">I3842_13G165200</name>
</gene>
<evidence type="ECO:0000256" key="1">
    <source>
        <dbReference type="ARBA" id="ARBA00022801"/>
    </source>
</evidence>
<dbReference type="GO" id="GO:0005975">
    <property type="term" value="P:carbohydrate metabolic process"/>
    <property type="evidence" value="ECO:0007669"/>
    <property type="project" value="InterPro"/>
</dbReference>